<feature type="compositionally biased region" description="Acidic residues" evidence="1">
    <location>
        <begin position="62"/>
        <end position="82"/>
    </location>
</feature>
<dbReference type="RefSeq" id="WP_396640272.1">
    <property type="nucleotide sequence ID" value="NZ_JBIQWL010000002.1"/>
</dbReference>
<organism evidence="2 3">
    <name type="scientific">Microbacterium alkaliflavum</name>
    <dbReference type="NCBI Taxonomy" id="3248839"/>
    <lineage>
        <taxon>Bacteria</taxon>
        <taxon>Bacillati</taxon>
        <taxon>Actinomycetota</taxon>
        <taxon>Actinomycetes</taxon>
        <taxon>Micrococcales</taxon>
        <taxon>Microbacteriaceae</taxon>
        <taxon>Microbacterium</taxon>
    </lineage>
</organism>
<evidence type="ECO:0000313" key="3">
    <source>
        <dbReference type="Proteomes" id="UP001610861"/>
    </source>
</evidence>
<sequence>MGLFTQRPEEDNEDWTGLPSEPAREETAAERLPDAPPAGGGAWDLFGASGSVVIPVAHVADEPEDDDEPVEDADSDADDPTP</sequence>
<feature type="region of interest" description="Disordered" evidence="1">
    <location>
        <begin position="1"/>
        <end position="46"/>
    </location>
</feature>
<comment type="caution">
    <text evidence="2">The sequence shown here is derived from an EMBL/GenBank/DDBJ whole genome shotgun (WGS) entry which is preliminary data.</text>
</comment>
<proteinExistence type="predicted"/>
<gene>
    <name evidence="2" type="ORF">ACH3VR_08255</name>
</gene>
<accession>A0ABW7Q661</accession>
<protein>
    <submittedName>
        <fullName evidence="2">Uncharacterized protein</fullName>
    </submittedName>
</protein>
<evidence type="ECO:0000313" key="2">
    <source>
        <dbReference type="EMBL" id="MFH8250340.1"/>
    </source>
</evidence>
<dbReference type="Proteomes" id="UP001610861">
    <property type="component" value="Unassembled WGS sequence"/>
</dbReference>
<reference evidence="2 3" key="1">
    <citation type="submission" date="2024-09" db="EMBL/GenBank/DDBJ databases">
        <authorList>
            <person name="Pan X."/>
        </authorList>
    </citation>
    <scope>NUCLEOTIDE SEQUENCE [LARGE SCALE GENOMIC DNA]</scope>
    <source>
        <strain evidence="2 3">B2969</strain>
    </source>
</reference>
<feature type="region of interest" description="Disordered" evidence="1">
    <location>
        <begin position="58"/>
        <end position="82"/>
    </location>
</feature>
<dbReference type="EMBL" id="JBIQWL010000002">
    <property type="protein sequence ID" value="MFH8250340.1"/>
    <property type="molecule type" value="Genomic_DNA"/>
</dbReference>
<name>A0ABW7Q661_9MICO</name>
<keyword evidence="3" id="KW-1185">Reference proteome</keyword>
<evidence type="ECO:0000256" key="1">
    <source>
        <dbReference type="SAM" id="MobiDB-lite"/>
    </source>
</evidence>
<feature type="compositionally biased region" description="Basic and acidic residues" evidence="1">
    <location>
        <begin position="22"/>
        <end position="33"/>
    </location>
</feature>